<evidence type="ECO:0000313" key="2">
    <source>
        <dbReference type="EMBL" id="PKU62434.1"/>
    </source>
</evidence>
<name>A0A2I0VGE2_9ASPA</name>
<dbReference type="AlphaFoldDB" id="A0A2I0VGE2"/>
<protein>
    <recommendedName>
        <fullName evidence="1">Retrotransposon gag domain-containing protein</fullName>
    </recommendedName>
</protein>
<evidence type="ECO:0000259" key="1">
    <source>
        <dbReference type="Pfam" id="PF03732"/>
    </source>
</evidence>
<dbReference type="EMBL" id="KZ504393">
    <property type="protein sequence ID" value="PKU62434.1"/>
    <property type="molecule type" value="Genomic_DNA"/>
</dbReference>
<dbReference type="PANTHER" id="PTHR35046:SF26">
    <property type="entry name" value="RNA-DIRECTED DNA POLYMERASE"/>
    <property type="match status" value="1"/>
</dbReference>
<dbReference type="Pfam" id="PF03732">
    <property type="entry name" value="Retrotrans_gag"/>
    <property type="match status" value="1"/>
</dbReference>
<dbReference type="InterPro" id="IPR005162">
    <property type="entry name" value="Retrotrans_gag_dom"/>
</dbReference>
<reference evidence="2 3" key="2">
    <citation type="journal article" date="2017" name="Nature">
        <title>The Apostasia genome and the evolution of orchids.</title>
        <authorList>
            <person name="Zhang G.Q."/>
            <person name="Liu K.W."/>
            <person name="Li Z."/>
            <person name="Lohaus R."/>
            <person name="Hsiao Y.Y."/>
            <person name="Niu S.C."/>
            <person name="Wang J.Y."/>
            <person name="Lin Y.C."/>
            <person name="Xu Q."/>
            <person name="Chen L.J."/>
            <person name="Yoshida K."/>
            <person name="Fujiwara S."/>
            <person name="Wang Z.W."/>
            <person name="Zhang Y.Q."/>
            <person name="Mitsuda N."/>
            <person name="Wang M."/>
            <person name="Liu G.H."/>
            <person name="Pecoraro L."/>
            <person name="Huang H.X."/>
            <person name="Xiao X.J."/>
            <person name="Lin M."/>
            <person name="Wu X.Y."/>
            <person name="Wu W.L."/>
            <person name="Chen Y.Y."/>
            <person name="Chang S.B."/>
            <person name="Sakamoto S."/>
            <person name="Ohme-Takagi M."/>
            <person name="Yagi M."/>
            <person name="Zeng S.J."/>
            <person name="Shen C.Y."/>
            <person name="Yeh C.M."/>
            <person name="Luo Y.B."/>
            <person name="Tsai W.C."/>
            <person name="Van de Peer Y."/>
            <person name="Liu Z.J."/>
        </authorList>
    </citation>
    <scope>NUCLEOTIDE SEQUENCE [LARGE SCALE GENOMIC DNA]</scope>
    <source>
        <tissue evidence="2">The whole plant</tissue>
    </source>
</reference>
<evidence type="ECO:0000313" key="3">
    <source>
        <dbReference type="Proteomes" id="UP000233837"/>
    </source>
</evidence>
<gene>
    <name evidence="2" type="ORF">MA16_Dca029070</name>
</gene>
<organism evidence="2 3">
    <name type="scientific">Dendrobium catenatum</name>
    <dbReference type="NCBI Taxonomy" id="906689"/>
    <lineage>
        <taxon>Eukaryota</taxon>
        <taxon>Viridiplantae</taxon>
        <taxon>Streptophyta</taxon>
        <taxon>Embryophyta</taxon>
        <taxon>Tracheophyta</taxon>
        <taxon>Spermatophyta</taxon>
        <taxon>Magnoliopsida</taxon>
        <taxon>Liliopsida</taxon>
        <taxon>Asparagales</taxon>
        <taxon>Orchidaceae</taxon>
        <taxon>Epidendroideae</taxon>
        <taxon>Malaxideae</taxon>
        <taxon>Dendrobiinae</taxon>
        <taxon>Dendrobium</taxon>
    </lineage>
</organism>
<dbReference type="Proteomes" id="UP000233837">
    <property type="component" value="Unassembled WGS sequence"/>
</dbReference>
<reference evidence="2 3" key="1">
    <citation type="journal article" date="2016" name="Sci. Rep.">
        <title>The Dendrobium catenatum Lindl. genome sequence provides insights into polysaccharide synthase, floral development and adaptive evolution.</title>
        <authorList>
            <person name="Zhang G.Q."/>
            <person name="Xu Q."/>
            <person name="Bian C."/>
            <person name="Tsai W.C."/>
            <person name="Yeh C.M."/>
            <person name="Liu K.W."/>
            <person name="Yoshida K."/>
            <person name="Zhang L.S."/>
            <person name="Chang S.B."/>
            <person name="Chen F."/>
            <person name="Shi Y."/>
            <person name="Su Y.Y."/>
            <person name="Zhang Y.Q."/>
            <person name="Chen L.J."/>
            <person name="Yin Y."/>
            <person name="Lin M."/>
            <person name="Huang H."/>
            <person name="Deng H."/>
            <person name="Wang Z.W."/>
            <person name="Zhu S.L."/>
            <person name="Zhao X."/>
            <person name="Deng C."/>
            <person name="Niu S.C."/>
            <person name="Huang J."/>
            <person name="Wang M."/>
            <person name="Liu G.H."/>
            <person name="Yang H.J."/>
            <person name="Xiao X.J."/>
            <person name="Hsiao Y.Y."/>
            <person name="Wu W.L."/>
            <person name="Chen Y.Y."/>
            <person name="Mitsuda N."/>
            <person name="Ohme-Takagi M."/>
            <person name="Luo Y.B."/>
            <person name="Van de Peer Y."/>
            <person name="Liu Z.J."/>
        </authorList>
    </citation>
    <scope>NUCLEOTIDE SEQUENCE [LARGE SCALE GENOMIC DNA]</scope>
    <source>
        <tissue evidence="2">The whole plant</tissue>
    </source>
</reference>
<accession>A0A2I0VGE2</accession>
<sequence>MPEFEGRMDPDEFLDWLHTVERVLEFKEIPADRIVKLVAIKLKKGASLWWENLKRSRAREGRSKISSWEKMKKELQRKYLTDYNR</sequence>
<keyword evidence="3" id="KW-1185">Reference proteome</keyword>
<feature type="domain" description="Retrotransposon gag" evidence="1">
    <location>
        <begin position="36"/>
        <end position="82"/>
    </location>
</feature>
<proteinExistence type="predicted"/>
<dbReference type="PANTHER" id="PTHR35046">
    <property type="entry name" value="ZINC KNUCKLE (CCHC-TYPE) FAMILY PROTEIN"/>
    <property type="match status" value="1"/>
</dbReference>